<evidence type="ECO:0000256" key="3">
    <source>
        <dbReference type="ARBA" id="ARBA00022448"/>
    </source>
</evidence>
<comment type="subcellular location">
    <subcellularLocation>
        <location evidence="1 12">Cell inner membrane</location>
        <topology evidence="1 12">Multi-pass membrane protein</topology>
    </subcellularLocation>
</comment>
<feature type="transmembrane region" description="Helical" evidence="13">
    <location>
        <begin position="325"/>
        <end position="343"/>
    </location>
</feature>
<keyword evidence="4 12" id="KW-1003">Cell membrane</keyword>
<keyword evidence="3 12" id="KW-0813">Transport</keyword>
<dbReference type="EMBL" id="CP091511">
    <property type="protein sequence ID" value="UOO89868.1"/>
    <property type="molecule type" value="Genomic_DNA"/>
</dbReference>
<evidence type="ECO:0000313" key="14">
    <source>
        <dbReference type="EMBL" id="UOO89868.1"/>
    </source>
</evidence>
<evidence type="ECO:0000256" key="2">
    <source>
        <dbReference type="ARBA" id="ARBA00009137"/>
    </source>
</evidence>
<evidence type="ECO:0000256" key="1">
    <source>
        <dbReference type="ARBA" id="ARBA00004429"/>
    </source>
</evidence>
<feature type="transmembrane region" description="Helical" evidence="13">
    <location>
        <begin position="393"/>
        <end position="414"/>
    </location>
</feature>
<feature type="transmembrane region" description="Helical" evidence="13">
    <location>
        <begin position="237"/>
        <end position="255"/>
    </location>
</feature>
<dbReference type="Pfam" id="PF02386">
    <property type="entry name" value="TrkH"/>
    <property type="match status" value="1"/>
</dbReference>
<protein>
    <recommendedName>
        <fullName evidence="12">Trk system potassium uptake protein</fullName>
    </recommendedName>
</protein>
<evidence type="ECO:0000256" key="10">
    <source>
        <dbReference type="ARBA" id="ARBA00023065"/>
    </source>
</evidence>
<dbReference type="PANTHER" id="PTHR32024">
    <property type="entry name" value="TRK SYSTEM POTASSIUM UPTAKE PROTEIN TRKG-RELATED"/>
    <property type="match status" value="1"/>
</dbReference>
<feature type="transmembrane region" description="Helical" evidence="13">
    <location>
        <begin position="12"/>
        <end position="32"/>
    </location>
</feature>
<comment type="similarity">
    <text evidence="2 12">Belongs to the TrkH potassium transport family.</text>
</comment>
<feature type="transmembrane region" description="Helical" evidence="13">
    <location>
        <begin position="421"/>
        <end position="440"/>
    </location>
</feature>
<feature type="transmembrane region" description="Helical" evidence="13">
    <location>
        <begin position="38"/>
        <end position="58"/>
    </location>
</feature>
<evidence type="ECO:0000256" key="11">
    <source>
        <dbReference type="ARBA" id="ARBA00023136"/>
    </source>
</evidence>
<evidence type="ECO:0000256" key="9">
    <source>
        <dbReference type="ARBA" id="ARBA00022989"/>
    </source>
</evidence>
<evidence type="ECO:0000256" key="7">
    <source>
        <dbReference type="ARBA" id="ARBA00022692"/>
    </source>
</evidence>
<evidence type="ECO:0000313" key="15">
    <source>
        <dbReference type="Proteomes" id="UP000832011"/>
    </source>
</evidence>
<evidence type="ECO:0000256" key="4">
    <source>
        <dbReference type="ARBA" id="ARBA00022475"/>
    </source>
</evidence>
<keyword evidence="8 12" id="KW-0630">Potassium</keyword>
<name>A0ABY4E682_9NEIS</name>
<comment type="function">
    <text evidence="12">Low-affinity potassium transport system. Interacts with Trk system potassium uptake protein TrkA.</text>
</comment>
<dbReference type="PIRSF" id="PIRSF006247">
    <property type="entry name" value="TrkH"/>
    <property type="match status" value="1"/>
</dbReference>
<keyword evidence="15" id="KW-1185">Reference proteome</keyword>
<feature type="transmembrane region" description="Helical" evidence="13">
    <location>
        <begin position="460"/>
        <end position="482"/>
    </location>
</feature>
<feature type="transmembrane region" description="Helical" evidence="13">
    <location>
        <begin position="136"/>
        <end position="161"/>
    </location>
</feature>
<evidence type="ECO:0000256" key="12">
    <source>
        <dbReference type="PIRNR" id="PIRNR006247"/>
    </source>
</evidence>
<keyword evidence="10 12" id="KW-0406">Ion transport</keyword>
<keyword evidence="7 13" id="KW-0812">Transmembrane</keyword>
<reference evidence="14 15" key="1">
    <citation type="journal article" date="2022" name="Res Sq">
        <title>Evolution of multicellular longitudinally dividing oral cavity symbionts (Neisseriaceae).</title>
        <authorList>
            <person name="Nyongesa S."/>
            <person name="Weber P."/>
            <person name="Bernet E."/>
            <person name="Pullido F."/>
            <person name="Nieckarz M."/>
            <person name="Delaby M."/>
            <person name="Nieves C."/>
            <person name="Viehboeck T."/>
            <person name="Krause N."/>
            <person name="Rivera-Millot A."/>
            <person name="Nakamura A."/>
            <person name="Vischer N."/>
            <person name="VanNieuwenhze M."/>
            <person name="Brun Y."/>
            <person name="Cava F."/>
            <person name="Bulgheresi S."/>
            <person name="Veyrier F."/>
        </authorList>
    </citation>
    <scope>NUCLEOTIDE SEQUENCE [LARGE SCALE GENOMIC DNA]</scope>
    <source>
        <strain evidence="14 15">SN4</strain>
    </source>
</reference>
<keyword evidence="5 12" id="KW-0997">Cell inner membrane</keyword>
<dbReference type="RefSeq" id="WP_058356222.1">
    <property type="nucleotide sequence ID" value="NZ_CABKVG010000008.1"/>
</dbReference>
<evidence type="ECO:0000256" key="5">
    <source>
        <dbReference type="ARBA" id="ARBA00022519"/>
    </source>
</evidence>
<feature type="transmembrane region" description="Helical" evidence="13">
    <location>
        <begin position="182"/>
        <end position="200"/>
    </location>
</feature>
<evidence type="ECO:0000256" key="8">
    <source>
        <dbReference type="ARBA" id="ARBA00022958"/>
    </source>
</evidence>
<dbReference type="InterPro" id="IPR003445">
    <property type="entry name" value="Cat_transpt"/>
</dbReference>
<accession>A0ABY4E682</accession>
<dbReference type="PANTHER" id="PTHR32024:SF2">
    <property type="entry name" value="TRK SYSTEM POTASSIUM UPTAKE PROTEIN TRKG-RELATED"/>
    <property type="match status" value="1"/>
</dbReference>
<organism evidence="14 15">
    <name type="scientific">Vitreoscilla massiliensis</name>
    <dbReference type="NCBI Taxonomy" id="1689272"/>
    <lineage>
        <taxon>Bacteria</taxon>
        <taxon>Pseudomonadati</taxon>
        <taxon>Pseudomonadota</taxon>
        <taxon>Betaproteobacteria</taxon>
        <taxon>Neisseriales</taxon>
        <taxon>Neisseriaceae</taxon>
        <taxon>Vitreoscilla</taxon>
    </lineage>
</organism>
<evidence type="ECO:0000256" key="6">
    <source>
        <dbReference type="ARBA" id="ARBA00022538"/>
    </source>
</evidence>
<keyword evidence="9 13" id="KW-1133">Transmembrane helix</keyword>
<gene>
    <name evidence="14" type="ORF">LVJ82_02450</name>
</gene>
<keyword evidence="11 12" id="KW-0472">Membrane</keyword>
<sequence>MYKLLPIVHILAKLGVLFAALLMLPALISWIFGDGLAMHLTTISMMTMFIAFVVWVLTAKYQRELKPRDGCTLAVVLWLGFALIAAAPMYLAVPEITITDAYFEAMSGLTTTGATVIKDIDALPPSINFWRAMLQWLGGMGIIVLAVAILPLLGVGGMQLYRAEMNGINKTNKLSPRIAQTAKTMWGIYVMFTFVLWLSLHWAGMSWFDALCHAMGTISLGGSSTHSEGLAFFNSPMIEAIMMVGMIVGGINFANHFYAVSNRSLKHYWRDSEVKLTLYVLLFTIITGTLYLWIIDFYSFKDALRYVSFTTVSLGLATGYSTVDFGTWPLVLSLWLILLSNFLSNAGSTGGGIKTVRAIVLFKFSLREMTLLLHPNAVYRVKINGNPVPERMALTILAFVFVYCSTIMVFTFIMMITGLDFLTALTAMVACITNTGTGLGNVGPSYSFGYFSDLQKWLCLFVMLLGRLEIFTLLVLFTPAYWRK</sequence>
<dbReference type="Proteomes" id="UP000832011">
    <property type="component" value="Chromosome"/>
</dbReference>
<proteinExistence type="inferred from homology"/>
<keyword evidence="6 12" id="KW-0633">Potassium transport</keyword>
<evidence type="ECO:0000256" key="13">
    <source>
        <dbReference type="SAM" id="Phobius"/>
    </source>
</evidence>
<feature type="transmembrane region" description="Helical" evidence="13">
    <location>
        <begin position="276"/>
        <end position="295"/>
    </location>
</feature>
<dbReference type="InterPro" id="IPR004772">
    <property type="entry name" value="TrkH"/>
</dbReference>
<feature type="transmembrane region" description="Helical" evidence="13">
    <location>
        <begin position="70"/>
        <end position="93"/>
    </location>
</feature>